<dbReference type="Gene3D" id="6.10.140.2220">
    <property type="match status" value="1"/>
</dbReference>
<accession>A0A060SRQ2</accession>
<dbReference type="OMA" id="NHASWFL"/>
<dbReference type="OrthoDB" id="2756551at2759"/>
<evidence type="ECO:0000313" key="8">
    <source>
        <dbReference type="Proteomes" id="UP000029665"/>
    </source>
</evidence>
<dbReference type="Pfam" id="PF01753">
    <property type="entry name" value="zf-MYND"/>
    <property type="match status" value="1"/>
</dbReference>
<evidence type="ECO:0000256" key="2">
    <source>
        <dbReference type="ARBA" id="ARBA00022771"/>
    </source>
</evidence>
<evidence type="ECO:0000256" key="1">
    <source>
        <dbReference type="ARBA" id="ARBA00022723"/>
    </source>
</evidence>
<keyword evidence="2 4" id="KW-0863">Zinc-finger</keyword>
<evidence type="ECO:0000256" key="5">
    <source>
        <dbReference type="SAM" id="MobiDB-lite"/>
    </source>
</evidence>
<evidence type="ECO:0000259" key="6">
    <source>
        <dbReference type="PROSITE" id="PS50865"/>
    </source>
</evidence>
<sequence length="425" mass="46954">MSVHCKLNAGQGFPWRLMTGSTVFNGEPLAIGCNHASWFLVFAYPEAITLKRAALCLNFIVGGDPSTLSSPPIAAGSKPRFTIGGSQGLEVLDILSALRDRVTASVVVRSISPSVMRKKAQCHFKRVLRCKRRYYCSAECQKADWFTVYHKAECSLLQAGKAWQAERRRKLHDNALESLGCRKLNLNELSEEQRHDMLTFARRTAPRDVSKLSSNVSLYKSPIENVSGHNPCVMGRPHTSVPKTRRLEGDEEGDAPSRGQPLREPPEPEEAADSAQIHSPLMHDDNAMVLDDLPELPLLPDVPGWIPTGDPIVDEALLWDHVKKTGNTQELINLNRLFQARGEVLFARRQLALRRASEMASLFKETLGGRMGLDGGSEAGSVTDSMSSLALWSDTESWFSDDELNDKSEGDTCEDGQVESVQSGR</sequence>
<dbReference type="InterPro" id="IPR002893">
    <property type="entry name" value="Znf_MYND"/>
</dbReference>
<proteinExistence type="predicted"/>
<dbReference type="GO" id="GO:0008270">
    <property type="term" value="F:zinc ion binding"/>
    <property type="evidence" value="ECO:0007669"/>
    <property type="project" value="UniProtKB-KW"/>
</dbReference>
<dbReference type="Proteomes" id="UP000029665">
    <property type="component" value="Unassembled WGS sequence"/>
</dbReference>
<dbReference type="AlphaFoldDB" id="A0A060SRQ2"/>
<feature type="domain" description="MYND-type" evidence="6">
    <location>
        <begin position="119"/>
        <end position="154"/>
    </location>
</feature>
<dbReference type="PROSITE" id="PS50865">
    <property type="entry name" value="ZF_MYND_2"/>
    <property type="match status" value="1"/>
</dbReference>
<feature type="region of interest" description="Disordered" evidence="5">
    <location>
        <begin position="401"/>
        <end position="425"/>
    </location>
</feature>
<dbReference type="EMBL" id="CCBP010000446">
    <property type="protein sequence ID" value="CDO77222.1"/>
    <property type="molecule type" value="Genomic_DNA"/>
</dbReference>
<reference evidence="7" key="1">
    <citation type="submission" date="2014-01" db="EMBL/GenBank/DDBJ databases">
        <title>The genome of the white-rot fungus Pycnoporus cinnabarinus: a basidiomycete model with a versatile arsenal for lignocellulosic biomass breakdown.</title>
        <authorList>
            <person name="Levasseur A."/>
            <person name="Lomascolo A."/>
            <person name="Ruiz-Duenas F.J."/>
            <person name="Uzan E."/>
            <person name="Piumi F."/>
            <person name="Kues U."/>
            <person name="Ram A.F.J."/>
            <person name="Murat C."/>
            <person name="Haon M."/>
            <person name="Benoit I."/>
            <person name="Arfi Y."/>
            <person name="Chevret D."/>
            <person name="Drula E."/>
            <person name="Kwon M.J."/>
            <person name="Gouret P."/>
            <person name="Lesage-Meessen L."/>
            <person name="Lombard V."/>
            <person name="Mariette J."/>
            <person name="Noirot C."/>
            <person name="Park J."/>
            <person name="Patyshakuliyeva A."/>
            <person name="Wieneger R.A.B."/>
            <person name="Wosten H.A.B."/>
            <person name="Martin F."/>
            <person name="Coutinho P.M."/>
            <person name="de Vries R."/>
            <person name="Martinez A.T."/>
            <person name="Klopp C."/>
            <person name="Pontarotti P."/>
            <person name="Henrissat B."/>
            <person name="Record E."/>
        </authorList>
    </citation>
    <scope>NUCLEOTIDE SEQUENCE [LARGE SCALE GENOMIC DNA]</scope>
    <source>
        <strain evidence="7">BRFM137</strain>
    </source>
</reference>
<evidence type="ECO:0000256" key="4">
    <source>
        <dbReference type="PROSITE-ProRule" id="PRU00134"/>
    </source>
</evidence>
<evidence type="ECO:0000313" key="7">
    <source>
        <dbReference type="EMBL" id="CDO77222.1"/>
    </source>
</evidence>
<keyword evidence="1" id="KW-0479">Metal-binding</keyword>
<organism evidence="7 8">
    <name type="scientific">Pycnoporus cinnabarinus</name>
    <name type="common">Cinnabar-red polypore</name>
    <name type="synonym">Trametes cinnabarina</name>
    <dbReference type="NCBI Taxonomy" id="5643"/>
    <lineage>
        <taxon>Eukaryota</taxon>
        <taxon>Fungi</taxon>
        <taxon>Dikarya</taxon>
        <taxon>Basidiomycota</taxon>
        <taxon>Agaricomycotina</taxon>
        <taxon>Agaricomycetes</taxon>
        <taxon>Polyporales</taxon>
        <taxon>Polyporaceae</taxon>
        <taxon>Trametes</taxon>
    </lineage>
</organism>
<keyword evidence="8" id="KW-1185">Reference proteome</keyword>
<keyword evidence="3" id="KW-0862">Zinc</keyword>
<dbReference type="STRING" id="5643.A0A060SRQ2"/>
<gene>
    <name evidence="7" type="ORF">BN946_scf184747.g35</name>
</gene>
<evidence type="ECO:0000256" key="3">
    <source>
        <dbReference type="ARBA" id="ARBA00022833"/>
    </source>
</evidence>
<dbReference type="HOGENOM" id="CLU_645807_0_0_1"/>
<comment type="caution">
    <text evidence="7">The sequence shown here is derived from an EMBL/GenBank/DDBJ whole genome shotgun (WGS) entry which is preliminary data.</text>
</comment>
<dbReference type="SUPFAM" id="SSF144232">
    <property type="entry name" value="HIT/MYND zinc finger-like"/>
    <property type="match status" value="1"/>
</dbReference>
<feature type="region of interest" description="Disordered" evidence="5">
    <location>
        <begin position="229"/>
        <end position="274"/>
    </location>
</feature>
<name>A0A060SRQ2_PYCCI</name>
<protein>
    <recommendedName>
        <fullName evidence="6">MYND-type domain-containing protein</fullName>
    </recommendedName>
</protein>